<feature type="region of interest" description="Disordered" evidence="1">
    <location>
        <begin position="1041"/>
        <end position="1123"/>
    </location>
</feature>
<protein>
    <submittedName>
        <fullName evidence="3">Glycosyltransferase family 2 protein</fullName>
    </submittedName>
</protein>
<evidence type="ECO:0000256" key="2">
    <source>
        <dbReference type="SAM" id="Phobius"/>
    </source>
</evidence>
<dbReference type="CDD" id="cd04186">
    <property type="entry name" value="GT_2_like_c"/>
    <property type="match status" value="1"/>
</dbReference>
<reference evidence="3" key="1">
    <citation type="submission" date="2020-07" db="EMBL/GenBank/DDBJ databases">
        <authorList>
            <person name="Tarantini F.S."/>
            <person name="Hong K.W."/>
            <person name="Chan K.G."/>
        </authorList>
    </citation>
    <scope>NUCLEOTIDE SEQUENCE</scope>
    <source>
        <strain evidence="3">32-07</strain>
    </source>
</reference>
<gene>
    <name evidence="3" type="ORF">AGRA3207_002955</name>
</gene>
<feature type="transmembrane region" description="Helical" evidence="2">
    <location>
        <begin position="778"/>
        <end position="804"/>
    </location>
</feature>
<organism evidence="3 4">
    <name type="scientific">Actinomadura graeca</name>
    <dbReference type="NCBI Taxonomy" id="2750812"/>
    <lineage>
        <taxon>Bacteria</taxon>
        <taxon>Bacillati</taxon>
        <taxon>Actinomycetota</taxon>
        <taxon>Actinomycetes</taxon>
        <taxon>Streptosporangiales</taxon>
        <taxon>Thermomonosporaceae</taxon>
        <taxon>Actinomadura</taxon>
    </lineage>
</organism>
<dbReference type="Gene3D" id="3.90.550.10">
    <property type="entry name" value="Spore Coat Polysaccharide Biosynthesis Protein SpsA, Chain A"/>
    <property type="match status" value="1"/>
</dbReference>
<evidence type="ECO:0000313" key="4">
    <source>
        <dbReference type="Proteomes" id="UP001049518"/>
    </source>
</evidence>
<dbReference type="InterPro" id="IPR050834">
    <property type="entry name" value="Glycosyltransf_2"/>
</dbReference>
<accession>A0ABX8QT69</accession>
<keyword evidence="4" id="KW-1185">Reference proteome</keyword>
<dbReference type="PANTHER" id="PTHR43685">
    <property type="entry name" value="GLYCOSYLTRANSFERASE"/>
    <property type="match status" value="1"/>
</dbReference>
<dbReference type="EMBL" id="CP059572">
    <property type="protein sequence ID" value="QXJ22026.1"/>
    <property type="molecule type" value="Genomic_DNA"/>
</dbReference>
<feature type="compositionally biased region" description="Low complexity" evidence="1">
    <location>
        <begin position="563"/>
        <end position="573"/>
    </location>
</feature>
<proteinExistence type="predicted"/>
<feature type="compositionally biased region" description="Basic residues" evidence="1">
    <location>
        <begin position="1053"/>
        <end position="1064"/>
    </location>
</feature>
<feature type="transmembrane region" description="Helical" evidence="2">
    <location>
        <begin position="509"/>
        <end position="528"/>
    </location>
</feature>
<feature type="transmembrane region" description="Helical" evidence="2">
    <location>
        <begin position="466"/>
        <end position="488"/>
    </location>
</feature>
<feature type="transmembrane region" description="Helical" evidence="2">
    <location>
        <begin position="591"/>
        <end position="624"/>
    </location>
</feature>
<dbReference type="SUPFAM" id="SSF53448">
    <property type="entry name" value="Nucleotide-diphospho-sugar transferases"/>
    <property type="match status" value="1"/>
</dbReference>
<dbReference type="PANTHER" id="PTHR43685:SF3">
    <property type="entry name" value="SLR2126 PROTEIN"/>
    <property type="match status" value="1"/>
</dbReference>
<evidence type="ECO:0000256" key="1">
    <source>
        <dbReference type="SAM" id="MobiDB-lite"/>
    </source>
</evidence>
<feature type="compositionally biased region" description="Low complexity" evidence="1">
    <location>
        <begin position="1087"/>
        <end position="1101"/>
    </location>
</feature>
<name>A0ABX8QT69_9ACTN</name>
<feature type="compositionally biased region" description="Basic and acidic residues" evidence="1">
    <location>
        <begin position="1065"/>
        <end position="1083"/>
    </location>
</feature>
<feature type="transmembrane region" description="Helical" evidence="2">
    <location>
        <begin position="714"/>
        <end position="734"/>
    </location>
</feature>
<dbReference type="InterPro" id="IPR029044">
    <property type="entry name" value="Nucleotide-diphossugar_trans"/>
</dbReference>
<keyword evidence="2" id="KW-1133">Transmembrane helix</keyword>
<keyword evidence="2" id="KW-0812">Transmembrane</keyword>
<dbReference type="Pfam" id="PF13641">
    <property type="entry name" value="Glyco_tranf_2_3"/>
    <property type="match status" value="1"/>
</dbReference>
<dbReference type="Proteomes" id="UP001049518">
    <property type="component" value="Chromosome"/>
</dbReference>
<feature type="transmembrane region" description="Helical" evidence="2">
    <location>
        <begin position="534"/>
        <end position="554"/>
    </location>
</feature>
<sequence length="1123" mass="117589">MSPTLDRHVVTAVLVAHDGARWLPETLKALLTQTRPVQRLVTVDTGSRDRGPAVLAEVIGAGRVLTLPRTTGYGEAVAEALRQDAASVPVPDDDPGNPRTEWVWLLHDDSVPEHDALAQLLRTAGTDPGMAVLGPKVRDFDDRRVLREVGVAVDAAGRRETGIDGHEFDQGQHDGVRDVLAVGSAGMLVRRDVWNRLGGFDPEYGMFRDDVDFCWRVHAAGYRVVVATDAVVYHAEAARRGLREIGMTAEAPSRVDRRNALHTLLANQPFAAMLRSLARNVWASLLHALCLLVTKRPDAARQELGALGDVLRAPGRLRRARAARADGRSRVYRSVRRFQPRWVVLRRGVERVSEFLAAHERHRDHDDVLSDAASDEPGPLRRLLARPGVLLVLALTAVTLAAERTLVTAGGRLGGGALVPAWGGAGDLWAQYASGWHPVGLGSDAGSPPYIGVLAALSTLLFGKPWLAVSVLLLGSVPLAGLTAYRAARVLVREPSLTGRRARASGRRVPVSAVRVWAAAVYALLPAATGAVAGGRLGTAAVLVLLPLIAVQVARMYGWAPSHEPAPHGSPHGSPHRDADARTRRKRAGRAAWAVALLLAVAMAFVPLVWPLALAGGGLAWALLGGPGRAGRRNLAIALGVPPLLLLPWTAGLLLHPSRFLLEAGLHHGPEPADAAGLLTLSPGGPGTPANWALAGLLAAAVCALPLRGRRNAVLAGWLLALFGLLVAIVTSAATVTKGADAAPPWPGVALIVAAAGILLAATAAVQRGTEVLAGKHLIYKAGGAVVVAAALTAPVLAAALWVAGGAGGPLGKTDPDAVPEFVVAPGGARTLVLRRDGSGRVSYTVLRDGRPRLGDAETPAGGAAGRRLDDLVAELAAGREGDDGPALTRMGIGYVLVPRPASDPVTGVLDASPELTRLSRTGTFAVWRLQSPTARMLLLDGPAVTPLPAGRSGARFHIAAGARPRTLLLAEASDGGWRASLDGRAVTSRTVDGWAQGYDIPAAGGDFELTRSMTARHTWIAVQGVAVLLVAVLALPGAQPDALMPTGERDRGRGRRVRSRIQTRVRDRVMDRIGGHTGEHARHGPRAALPAPREPAGALESARDTPAAGSAGPSGESLEERS</sequence>
<evidence type="ECO:0000313" key="3">
    <source>
        <dbReference type="EMBL" id="QXJ22026.1"/>
    </source>
</evidence>
<dbReference type="RefSeq" id="WP_231335218.1">
    <property type="nucleotide sequence ID" value="NZ_CP059572.1"/>
</dbReference>
<keyword evidence="2" id="KW-0472">Membrane</keyword>
<feature type="transmembrane region" description="Helical" evidence="2">
    <location>
        <begin position="690"/>
        <end position="707"/>
    </location>
</feature>
<feature type="region of interest" description="Disordered" evidence="1">
    <location>
        <begin position="563"/>
        <end position="584"/>
    </location>
</feature>
<feature type="transmembrane region" description="Helical" evidence="2">
    <location>
        <begin position="746"/>
        <end position="766"/>
    </location>
</feature>